<evidence type="ECO:0000313" key="9">
    <source>
        <dbReference type="EMBL" id="KAF5203862.1"/>
    </source>
</evidence>
<dbReference type="PROSITE" id="PS00862">
    <property type="entry name" value="OX2_COVAL_FAD"/>
    <property type="match status" value="1"/>
</dbReference>
<dbReference type="GO" id="GO:0019139">
    <property type="term" value="F:cytokinin dehydrogenase activity"/>
    <property type="evidence" value="ECO:0007669"/>
    <property type="project" value="UniProtKB-EC"/>
</dbReference>
<dbReference type="EC" id="1.5.99.12" evidence="3"/>
<comment type="caution">
    <text evidence="9">The sequence shown here is derived from an EMBL/GenBank/DDBJ whole genome shotgun (WGS) entry which is preliminary data.</text>
</comment>
<dbReference type="InterPro" id="IPR006093">
    <property type="entry name" value="Oxy_OxRdtase_FAD_BS"/>
</dbReference>
<sequence>MFLSCFTAKLNLICSDFPITTSTSSLTTLHLDGYFDLEDISHVAEDFGKQYQYYPLAVLHPSSVSDIATTINHIFHMGPYSELTVAARGHGHSTHGQSQAYNGLVIKMESLSTPEMKVHYMAGKVSFIDVSSGELWINVLHESLKYGLTPKSWTDYLYLTVGGTLSNAGISGQAFKHGPQISNVYQLEVVTGKGEVKLCSEKQNPDLFYAVLGGLGQFGIITRARIALQPAPKMVKWIRVVYTDFLMFTKDQEHLISSKNTFDYVEGFVVINRTGIFNNWRSSFKPRDSVGANQFNADQSVGKTLFCLEIAKYFNPNKADIANEEVEILLSQLNFSPSTLFLSEVWDNRTSAVIPDEEIFYIVAFLSSALPSGKGIRSLEHMVNQNRRILEFCQRRHIGMKQYLAHYTSQRGWQSHFGAQWKTFIKRKSCYDPLAILAPGQKIFKKATPLS</sequence>
<dbReference type="InterPro" id="IPR015345">
    <property type="entry name" value="Cytokinin_DH_FAD/cytokin-bd"/>
</dbReference>
<evidence type="ECO:0000256" key="7">
    <source>
        <dbReference type="ARBA" id="ARBA00048224"/>
    </source>
</evidence>
<organism evidence="9 10">
    <name type="scientific">Thalictrum thalictroides</name>
    <name type="common">Rue-anemone</name>
    <name type="synonym">Anemone thalictroides</name>
    <dbReference type="NCBI Taxonomy" id="46969"/>
    <lineage>
        <taxon>Eukaryota</taxon>
        <taxon>Viridiplantae</taxon>
        <taxon>Streptophyta</taxon>
        <taxon>Embryophyta</taxon>
        <taxon>Tracheophyta</taxon>
        <taxon>Spermatophyta</taxon>
        <taxon>Magnoliopsida</taxon>
        <taxon>Ranunculales</taxon>
        <taxon>Ranunculaceae</taxon>
        <taxon>Thalictroideae</taxon>
        <taxon>Thalictrum</taxon>
    </lineage>
</organism>
<accession>A0A7J6X658</accession>
<evidence type="ECO:0000259" key="8">
    <source>
        <dbReference type="PROSITE" id="PS51387"/>
    </source>
</evidence>
<dbReference type="InterPro" id="IPR036318">
    <property type="entry name" value="FAD-bd_PCMH-like_sf"/>
</dbReference>
<dbReference type="InterPro" id="IPR016166">
    <property type="entry name" value="FAD-bd_PCMH"/>
</dbReference>
<dbReference type="AlphaFoldDB" id="A0A7J6X658"/>
<evidence type="ECO:0000256" key="3">
    <source>
        <dbReference type="ARBA" id="ARBA00011928"/>
    </source>
</evidence>
<keyword evidence="4" id="KW-0285">Flavoprotein</keyword>
<dbReference type="Gene3D" id="3.30.43.10">
    <property type="entry name" value="Uridine Diphospho-n-acetylenolpyruvylglucosamine Reductase, domain 2"/>
    <property type="match status" value="2"/>
</dbReference>
<comment type="catalytic activity">
    <reaction evidence="7">
        <text>N(6)-dimethylallyladenine + A + H2O = 3-methyl-2-butenal + adenine + AH2</text>
        <dbReference type="Rhea" id="RHEA:13625"/>
        <dbReference type="ChEBI" id="CHEBI:13193"/>
        <dbReference type="ChEBI" id="CHEBI:15377"/>
        <dbReference type="ChEBI" id="CHEBI:15825"/>
        <dbReference type="ChEBI" id="CHEBI:16708"/>
        <dbReference type="ChEBI" id="CHEBI:17499"/>
        <dbReference type="ChEBI" id="CHEBI:17660"/>
        <dbReference type="EC" id="1.5.99.12"/>
    </reaction>
</comment>
<dbReference type="Pfam" id="PF09265">
    <property type="entry name" value="Cytokin-bind"/>
    <property type="match status" value="1"/>
</dbReference>
<keyword evidence="5" id="KW-0274">FAD</keyword>
<dbReference type="Pfam" id="PF01565">
    <property type="entry name" value="FAD_binding_4"/>
    <property type="match status" value="1"/>
</dbReference>
<protein>
    <recommendedName>
        <fullName evidence="3">cytokinin dehydrogenase</fullName>
        <ecNumber evidence="3">1.5.99.12</ecNumber>
    </recommendedName>
</protein>
<dbReference type="GO" id="GO:0071949">
    <property type="term" value="F:FAD binding"/>
    <property type="evidence" value="ECO:0007669"/>
    <property type="project" value="InterPro"/>
</dbReference>
<evidence type="ECO:0000313" key="10">
    <source>
        <dbReference type="Proteomes" id="UP000554482"/>
    </source>
</evidence>
<dbReference type="PANTHER" id="PTHR13878">
    <property type="entry name" value="GULONOLACTONE OXIDASE"/>
    <property type="match status" value="1"/>
</dbReference>
<dbReference type="Proteomes" id="UP000554482">
    <property type="component" value="Unassembled WGS sequence"/>
</dbReference>
<evidence type="ECO:0000256" key="6">
    <source>
        <dbReference type="ARBA" id="ARBA00023002"/>
    </source>
</evidence>
<dbReference type="Gene3D" id="3.40.462.10">
    <property type="entry name" value="FAD-linked oxidases, C-terminal domain"/>
    <property type="match status" value="1"/>
</dbReference>
<dbReference type="GO" id="GO:0009690">
    <property type="term" value="P:cytokinin metabolic process"/>
    <property type="evidence" value="ECO:0007669"/>
    <property type="project" value="InterPro"/>
</dbReference>
<comment type="cofactor">
    <cofactor evidence="1">
        <name>FAD</name>
        <dbReference type="ChEBI" id="CHEBI:57692"/>
    </cofactor>
</comment>
<dbReference type="InterPro" id="IPR016167">
    <property type="entry name" value="FAD-bd_PCMH_sub1"/>
</dbReference>
<keyword evidence="10" id="KW-1185">Reference proteome</keyword>
<feature type="domain" description="FAD-binding PCMH-type" evidence="8">
    <location>
        <begin position="51"/>
        <end position="231"/>
    </location>
</feature>
<name>A0A7J6X658_THATH</name>
<dbReference type="InterPro" id="IPR050432">
    <property type="entry name" value="FAD-linked_Oxidoreductases_BP"/>
</dbReference>
<dbReference type="SUPFAM" id="SSF56176">
    <property type="entry name" value="FAD-binding/transporter-associated domain-like"/>
    <property type="match status" value="1"/>
</dbReference>
<reference evidence="9 10" key="1">
    <citation type="submission" date="2020-06" db="EMBL/GenBank/DDBJ databases">
        <title>Transcriptomic and genomic resources for Thalictrum thalictroides and T. hernandezii: Facilitating candidate gene discovery in an emerging model plant lineage.</title>
        <authorList>
            <person name="Arias T."/>
            <person name="Riano-Pachon D.M."/>
            <person name="Di Stilio V.S."/>
        </authorList>
    </citation>
    <scope>NUCLEOTIDE SEQUENCE [LARGE SCALE GENOMIC DNA]</scope>
    <source>
        <strain evidence="10">cv. WT478/WT964</strain>
        <tissue evidence="9">Leaves</tissue>
    </source>
</reference>
<proteinExistence type="inferred from homology"/>
<evidence type="ECO:0000256" key="4">
    <source>
        <dbReference type="ARBA" id="ARBA00022630"/>
    </source>
</evidence>
<dbReference type="OrthoDB" id="415825at2759"/>
<dbReference type="InterPro" id="IPR016169">
    <property type="entry name" value="FAD-bd_PCMH_sub2"/>
</dbReference>
<dbReference type="Gene3D" id="3.30.465.10">
    <property type="match status" value="1"/>
</dbReference>
<keyword evidence="6" id="KW-0560">Oxidoreductase</keyword>
<dbReference type="InterPro" id="IPR016170">
    <property type="entry name" value="Cytok_DH_C_sf"/>
</dbReference>
<evidence type="ECO:0000256" key="5">
    <source>
        <dbReference type="ARBA" id="ARBA00022827"/>
    </source>
</evidence>
<dbReference type="EMBL" id="JABWDY010006158">
    <property type="protein sequence ID" value="KAF5203862.1"/>
    <property type="molecule type" value="Genomic_DNA"/>
</dbReference>
<dbReference type="PROSITE" id="PS51387">
    <property type="entry name" value="FAD_PCMH"/>
    <property type="match status" value="1"/>
</dbReference>
<evidence type="ECO:0000256" key="1">
    <source>
        <dbReference type="ARBA" id="ARBA00001974"/>
    </source>
</evidence>
<gene>
    <name evidence="9" type="ORF">FRX31_006552</name>
</gene>
<comment type="similarity">
    <text evidence="2">Belongs to the oxygen-dependent FAD-linked oxidoreductase family.</text>
</comment>
<dbReference type="SUPFAM" id="SSF55103">
    <property type="entry name" value="FAD-linked oxidases, C-terminal domain"/>
    <property type="match status" value="1"/>
</dbReference>
<evidence type="ECO:0000256" key="2">
    <source>
        <dbReference type="ARBA" id="ARBA00005466"/>
    </source>
</evidence>
<dbReference type="InterPro" id="IPR006094">
    <property type="entry name" value="Oxid_FAD_bind_N"/>
</dbReference>
<dbReference type="PANTHER" id="PTHR13878:SF53">
    <property type="entry name" value="CYTOKININ DEHYDROGENASE 6"/>
    <property type="match status" value="1"/>
</dbReference>
<dbReference type="InterPro" id="IPR016164">
    <property type="entry name" value="FAD-linked_Oxase-like_C"/>
</dbReference>